<dbReference type="Proteomes" id="UP000007089">
    <property type="component" value="Chromosome"/>
</dbReference>
<name>B8J647_ANAD2</name>
<dbReference type="GO" id="GO:0015627">
    <property type="term" value="C:type II protein secretion system complex"/>
    <property type="evidence" value="ECO:0007669"/>
    <property type="project" value="TreeGrafter"/>
</dbReference>
<dbReference type="PANTHER" id="PTHR21180">
    <property type="entry name" value="ENDONUCLEASE/EXONUCLEASE/PHOSPHATASE FAMILY DOMAIN-CONTAINING PROTEIN 1"/>
    <property type="match status" value="1"/>
</dbReference>
<keyword evidence="3" id="KW-0238">DNA-binding</keyword>
<dbReference type="Pfam" id="PF12836">
    <property type="entry name" value="HHH_3"/>
    <property type="match status" value="1"/>
</dbReference>
<dbReference type="GO" id="GO:0003677">
    <property type="term" value="F:DNA binding"/>
    <property type="evidence" value="ECO:0007669"/>
    <property type="project" value="UniProtKB-KW"/>
</dbReference>
<feature type="chain" id="PRO_5002875146" evidence="1">
    <location>
        <begin position="23"/>
        <end position="112"/>
    </location>
</feature>
<feature type="domain" description="Helix-hairpin-helix DNA-binding motif class 1" evidence="2">
    <location>
        <begin position="41"/>
        <end position="60"/>
    </location>
</feature>
<keyword evidence="1" id="KW-0732">Signal</keyword>
<dbReference type="HOGENOM" id="CLU_052011_4_2_7"/>
<reference evidence="3" key="1">
    <citation type="submission" date="2009-01" db="EMBL/GenBank/DDBJ databases">
        <title>Complete sequence of Anaeromyxobacter dehalogenans 2CP-1.</title>
        <authorList>
            <consortium name="US DOE Joint Genome Institute"/>
            <person name="Lucas S."/>
            <person name="Copeland A."/>
            <person name="Lapidus A."/>
            <person name="Glavina del Rio T."/>
            <person name="Dalin E."/>
            <person name="Tice H."/>
            <person name="Bruce D."/>
            <person name="Goodwin L."/>
            <person name="Pitluck S."/>
            <person name="Saunders E."/>
            <person name="Brettin T."/>
            <person name="Detter J.C."/>
            <person name="Han C."/>
            <person name="Larimer F."/>
            <person name="Land M."/>
            <person name="Hauser L."/>
            <person name="Kyrpides N."/>
            <person name="Ovchinnikova G."/>
            <person name="Beliaev A.S."/>
            <person name="Richardson P."/>
        </authorList>
    </citation>
    <scope>NUCLEOTIDE SEQUENCE</scope>
    <source>
        <strain evidence="3">2CP-1</strain>
    </source>
</reference>
<feature type="domain" description="Helix-hairpin-helix DNA-binding motif class 1" evidence="2">
    <location>
        <begin position="70"/>
        <end position="89"/>
    </location>
</feature>
<organism evidence="3 4">
    <name type="scientific">Anaeromyxobacter dehalogenans (strain ATCC BAA-258 / DSM 21875 / 2CP-1)</name>
    <dbReference type="NCBI Taxonomy" id="455488"/>
    <lineage>
        <taxon>Bacteria</taxon>
        <taxon>Pseudomonadati</taxon>
        <taxon>Myxococcota</taxon>
        <taxon>Myxococcia</taxon>
        <taxon>Myxococcales</taxon>
        <taxon>Cystobacterineae</taxon>
        <taxon>Anaeromyxobacteraceae</taxon>
        <taxon>Anaeromyxobacter</taxon>
    </lineage>
</organism>
<evidence type="ECO:0000313" key="4">
    <source>
        <dbReference type="Proteomes" id="UP000007089"/>
    </source>
</evidence>
<evidence type="ECO:0000313" key="3">
    <source>
        <dbReference type="EMBL" id="ACL66942.1"/>
    </source>
</evidence>
<proteinExistence type="predicted"/>
<evidence type="ECO:0000259" key="2">
    <source>
        <dbReference type="SMART" id="SM00278"/>
    </source>
</evidence>
<dbReference type="RefSeq" id="WP_015934719.1">
    <property type="nucleotide sequence ID" value="NC_011891.1"/>
</dbReference>
<keyword evidence="4" id="KW-1185">Reference proteome</keyword>
<sequence>MIPRWRALAVAAALLAAAPAFAAKKALAQGEKVDLNRAPVVELMRLPGVGQQRAQAIVAHRTRQPFRRVEDVLAVKGLGPAWLAKVRANVTVGSAAAPGAPAGAQRTASAGR</sequence>
<dbReference type="EMBL" id="CP001359">
    <property type="protein sequence ID" value="ACL66942.1"/>
    <property type="molecule type" value="Genomic_DNA"/>
</dbReference>
<dbReference type="SUPFAM" id="SSF47781">
    <property type="entry name" value="RuvA domain 2-like"/>
    <property type="match status" value="1"/>
</dbReference>
<dbReference type="InterPro" id="IPR010994">
    <property type="entry name" value="RuvA_2-like"/>
</dbReference>
<dbReference type="InterPro" id="IPR003583">
    <property type="entry name" value="Hlx-hairpin-Hlx_DNA-bd_motif"/>
</dbReference>
<dbReference type="InterPro" id="IPR051675">
    <property type="entry name" value="Endo/Exo/Phosphatase_dom_1"/>
</dbReference>
<feature type="signal peptide" evidence="1">
    <location>
        <begin position="1"/>
        <end position="22"/>
    </location>
</feature>
<dbReference type="Gene3D" id="1.10.150.320">
    <property type="entry name" value="Photosystem II 12 kDa extrinsic protein"/>
    <property type="match status" value="1"/>
</dbReference>
<dbReference type="PANTHER" id="PTHR21180:SF32">
    <property type="entry name" value="ENDONUCLEASE_EXONUCLEASE_PHOSPHATASE FAMILY DOMAIN-CONTAINING PROTEIN 1"/>
    <property type="match status" value="1"/>
</dbReference>
<dbReference type="GO" id="GO:0006281">
    <property type="term" value="P:DNA repair"/>
    <property type="evidence" value="ECO:0007669"/>
    <property type="project" value="InterPro"/>
</dbReference>
<protein>
    <submittedName>
        <fullName evidence="3">Helix-hairpin-helix DNA-binding, class 1</fullName>
    </submittedName>
</protein>
<evidence type="ECO:0000256" key="1">
    <source>
        <dbReference type="SAM" id="SignalP"/>
    </source>
</evidence>
<dbReference type="AlphaFoldDB" id="B8J647"/>
<gene>
    <name evidence="3" type="ordered locus">A2cp1_3612</name>
</gene>
<dbReference type="SMART" id="SM00278">
    <property type="entry name" value="HhH1"/>
    <property type="match status" value="2"/>
</dbReference>
<accession>B8J647</accession>
<dbReference type="GO" id="GO:0015628">
    <property type="term" value="P:protein secretion by the type II secretion system"/>
    <property type="evidence" value="ECO:0007669"/>
    <property type="project" value="TreeGrafter"/>
</dbReference>
<dbReference type="KEGG" id="acp:A2cp1_3612"/>